<keyword evidence="2" id="KW-0378">Hydrolase</keyword>
<dbReference type="GO" id="GO:0004180">
    <property type="term" value="F:carboxypeptidase activity"/>
    <property type="evidence" value="ECO:0007669"/>
    <property type="project" value="UniProtKB-KW"/>
</dbReference>
<keyword evidence="1" id="KW-0732">Signal</keyword>
<evidence type="ECO:0000313" key="2">
    <source>
        <dbReference type="EMBL" id="TWI99475.1"/>
    </source>
</evidence>
<feature type="signal peptide" evidence="1">
    <location>
        <begin position="1"/>
        <end position="31"/>
    </location>
</feature>
<keyword evidence="3" id="KW-1185">Reference proteome</keyword>
<dbReference type="SUPFAM" id="SSF49464">
    <property type="entry name" value="Carboxypeptidase regulatory domain-like"/>
    <property type="match status" value="1"/>
</dbReference>
<organism evidence="2 3">
    <name type="scientific">Mucilaginibacter frigoritolerans</name>
    <dbReference type="NCBI Taxonomy" id="652788"/>
    <lineage>
        <taxon>Bacteria</taxon>
        <taxon>Pseudomonadati</taxon>
        <taxon>Bacteroidota</taxon>
        <taxon>Sphingobacteriia</taxon>
        <taxon>Sphingobacteriales</taxon>
        <taxon>Sphingobacteriaceae</taxon>
        <taxon>Mucilaginibacter</taxon>
    </lineage>
</organism>
<dbReference type="AlphaFoldDB" id="A0A562U0U1"/>
<accession>A0A562U0U1</accession>
<dbReference type="RefSeq" id="WP_144913405.1">
    <property type="nucleotide sequence ID" value="NZ_VLLI01000007.1"/>
</dbReference>
<feature type="chain" id="PRO_5021812664" evidence="1">
    <location>
        <begin position="32"/>
        <end position="269"/>
    </location>
</feature>
<proteinExistence type="predicted"/>
<gene>
    <name evidence="2" type="ORF">JN11_02792</name>
</gene>
<dbReference type="EMBL" id="VLLI01000007">
    <property type="protein sequence ID" value="TWI99475.1"/>
    <property type="molecule type" value="Genomic_DNA"/>
</dbReference>
<dbReference type="OrthoDB" id="714262at2"/>
<keyword evidence="2" id="KW-0121">Carboxypeptidase</keyword>
<evidence type="ECO:0000256" key="1">
    <source>
        <dbReference type="SAM" id="SignalP"/>
    </source>
</evidence>
<dbReference type="InterPro" id="IPR008969">
    <property type="entry name" value="CarboxyPept-like_regulatory"/>
</dbReference>
<reference evidence="2 3" key="1">
    <citation type="submission" date="2019-07" db="EMBL/GenBank/DDBJ databases">
        <title>Genomic Encyclopedia of Archaeal and Bacterial Type Strains, Phase II (KMG-II): from individual species to whole genera.</title>
        <authorList>
            <person name="Goeker M."/>
        </authorList>
    </citation>
    <scope>NUCLEOTIDE SEQUENCE [LARGE SCALE GENOMIC DNA]</scope>
    <source>
        <strain evidence="2 3">ATCC BAA-1854</strain>
    </source>
</reference>
<name>A0A562U0U1_9SPHI</name>
<comment type="caution">
    <text evidence="2">The sequence shown here is derived from an EMBL/GenBank/DDBJ whole genome shotgun (WGS) entry which is preliminary data.</text>
</comment>
<protein>
    <submittedName>
        <fullName evidence="2">Carboxypeptidase-like protein</fullName>
    </submittedName>
</protein>
<evidence type="ECO:0000313" key="3">
    <source>
        <dbReference type="Proteomes" id="UP000317010"/>
    </source>
</evidence>
<dbReference type="Proteomes" id="UP000317010">
    <property type="component" value="Unassembled WGS sequence"/>
</dbReference>
<keyword evidence="2" id="KW-0645">Protease</keyword>
<sequence length="269" mass="30412">MLKIARSFSFGAAMKSGLLLCFFLISGRCFSQDKTVAGIVFDKDSKARIATVNVNNITTGASIYNNLKGEFKINAKQGDLIVFTRLGYHPDTVKINNNAPQAIFMERVAIQLKEVTIHDSLLTPEQRLELTKQDYTKIYGSLAYNDFLSTSPGGGAGLSIDAIWNSLSRSGRNASHLRELIEQDYEQNVIDYRFNRRFVGNVTGLKDEKLTEFMFRYRPGFYTTKNTSDYEFVALIRANLRRFLRNKRTYSLPPLEPGKSNYPANKAAL</sequence>